<name>A0ABU9IGK4_9SPHN</name>
<organism evidence="2 3">
    <name type="scientific">Aurantiacibacter gilvus</name>
    <dbReference type="NCBI Taxonomy" id="3139141"/>
    <lineage>
        <taxon>Bacteria</taxon>
        <taxon>Pseudomonadati</taxon>
        <taxon>Pseudomonadota</taxon>
        <taxon>Alphaproteobacteria</taxon>
        <taxon>Sphingomonadales</taxon>
        <taxon>Erythrobacteraceae</taxon>
        <taxon>Aurantiacibacter</taxon>
    </lineage>
</organism>
<comment type="caution">
    <text evidence="2">The sequence shown here is derived from an EMBL/GenBank/DDBJ whole genome shotgun (WGS) entry which is preliminary data.</text>
</comment>
<evidence type="ECO:0000313" key="2">
    <source>
        <dbReference type="EMBL" id="MEL1251555.1"/>
    </source>
</evidence>
<dbReference type="InterPro" id="IPR041135">
    <property type="entry name" value="Nmad3"/>
</dbReference>
<dbReference type="Proteomes" id="UP001497045">
    <property type="component" value="Unassembled WGS sequence"/>
</dbReference>
<evidence type="ECO:0000259" key="1">
    <source>
        <dbReference type="Pfam" id="PF18754"/>
    </source>
</evidence>
<feature type="domain" description="Nucleotide modification associated" evidence="1">
    <location>
        <begin position="2"/>
        <end position="223"/>
    </location>
</feature>
<sequence>MRIVFSRKGFDSAAGGGPSPIVEGRPLSLPIPANGELSRTTYGALGLGVHAAAASRGKLGAQDLCHHDPMFLPDGRAVLGQCGAAQTHLERQGVGEGDCFVFFGLFRQAGERPHHRIFAYLMVEEVLPLPEAPAHRLEELSALGVPHAIGLHAANDVAWLGRGAMARSASHALRLTVPEGPPSLWQVPPWLHETGLSYHDKASRWLPEGRLQSVARGQEFVADVGGRRDARDWLAATIAQIEG</sequence>
<protein>
    <recommendedName>
        <fullName evidence="1">Nucleotide modification associated domain-containing protein</fullName>
    </recommendedName>
</protein>
<gene>
    <name evidence="2" type="ORF">AAEO60_12840</name>
</gene>
<evidence type="ECO:0000313" key="3">
    <source>
        <dbReference type="Proteomes" id="UP001497045"/>
    </source>
</evidence>
<dbReference type="RefSeq" id="WP_341674105.1">
    <property type="nucleotide sequence ID" value="NZ_JBBYHV010000002.1"/>
</dbReference>
<dbReference type="Pfam" id="PF18754">
    <property type="entry name" value="Nmad3"/>
    <property type="match status" value="1"/>
</dbReference>
<proteinExistence type="predicted"/>
<accession>A0ABU9IGK4</accession>
<keyword evidence="3" id="KW-1185">Reference proteome</keyword>
<reference evidence="2 3" key="1">
    <citation type="submission" date="2024-04" db="EMBL/GenBank/DDBJ databases">
        <title>Aurantiacibacter sp. DGU6 16S ribosomal RNA gene Genome sequencing and assembly.</title>
        <authorList>
            <person name="Park S."/>
        </authorList>
    </citation>
    <scope>NUCLEOTIDE SEQUENCE [LARGE SCALE GENOMIC DNA]</scope>
    <source>
        <strain evidence="2 3">DGU6</strain>
    </source>
</reference>
<dbReference type="EMBL" id="JBBYHV010000002">
    <property type="protein sequence ID" value="MEL1251555.1"/>
    <property type="molecule type" value="Genomic_DNA"/>
</dbReference>